<accession>A0A5B9VV11</accession>
<gene>
    <name evidence="2" type="ORF">OJF2_04260</name>
</gene>
<keyword evidence="1" id="KW-0472">Membrane</keyword>
<protein>
    <recommendedName>
        <fullName evidence="4">TIGR04222 domain-containing membrane protein</fullName>
    </recommendedName>
</protein>
<dbReference type="InterPro" id="IPR026467">
    <property type="entry name" value="Ser/Gly_Cys_C_dom"/>
</dbReference>
<proteinExistence type="predicted"/>
<name>A0A5B9VV11_9BACT</name>
<keyword evidence="1" id="KW-1133">Transmembrane helix</keyword>
<evidence type="ECO:0008006" key="4">
    <source>
        <dbReference type="Google" id="ProtNLM"/>
    </source>
</evidence>
<dbReference type="EMBL" id="CP042997">
    <property type="protein sequence ID" value="QEH31959.1"/>
    <property type="molecule type" value="Genomic_DNA"/>
</dbReference>
<feature type="transmembrane region" description="Helical" evidence="1">
    <location>
        <begin position="12"/>
        <end position="32"/>
    </location>
</feature>
<evidence type="ECO:0000256" key="1">
    <source>
        <dbReference type="SAM" id="Phobius"/>
    </source>
</evidence>
<evidence type="ECO:0000313" key="3">
    <source>
        <dbReference type="Proteomes" id="UP000324233"/>
    </source>
</evidence>
<dbReference type="KEGG" id="agv:OJF2_04260"/>
<keyword evidence="3" id="KW-1185">Reference proteome</keyword>
<evidence type="ECO:0000313" key="2">
    <source>
        <dbReference type="EMBL" id="QEH31959.1"/>
    </source>
</evidence>
<dbReference type="NCBIfam" id="TIGR04222">
    <property type="entry name" value="near_uncomplex"/>
    <property type="match status" value="1"/>
</dbReference>
<reference evidence="2 3" key="1">
    <citation type="submission" date="2019-08" db="EMBL/GenBank/DDBJ databases">
        <title>Deep-cultivation of Planctomycetes and their phenomic and genomic characterization uncovers novel biology.</title>
        <authorList>
            <person name="Wiegand S."/>
            <person name="Jogler M."/>
            <person name="Boedeker C."/>
            <person name="Pinto D."/>
            <person name="Vollmers J."/>
            <person name="Rivas-Marin E."/>
            <person name="Kohn T."/>
            <person name="Peeters S.H."/>
            <person name="Heuer A."/>
            <person name="Rast P."/>
            <person name="Oberbeckmann S."/>
            <person name="Bunk B."/>
            <person name="Jeske O."/>
            <person name="Meyerdierks A."/>
            <person name="Storesund J.E."/>
            <person name="Kallscheuer N."/>
            <person name="Luecker S."/>
            <person name="Lage O.M."/>
            <person name="Pohl T."/>
            <person name="Merkel B.J."/>
            <person name="Hornburger P."/>
            <person name="Mueller R.-W."/>
            <person name="Bruemmer F."/>
            <person name="Labrenz M."/>
            <person name="Spormann A.M."/>
            <person name="Op den Camp H."/>
            <person name="Overmann J."/>
            <person name="Amann R."/>
            <person name="Jetten M.S.M."/>
            <person name="Mascher T."/>
            <person name="Medema M.H."/>
            <person name="Devos D.P."/>
            <person name="Kaster A.-K."/>
            <person name="Ovreas L."/>
            <person name="Rohde M."/>
            <person name="Galperin M.Y."/>
            <person name="Jogler C."/>
        </authorList>
    </citation>
    <scope>NUCLEOTIDE SEQUENCE [LARGE SCALE GENOMIC DNA]</scope>
    <source>
        <strain evidence="2 3">OJF2</strain>
    </source>
</reference>
<sequence>MQWLLHNPIADMRGPSFLAFYLAVLAVACLVVRIRSRLLDPTLGREPPIVPGKLDAHEIAFLRGDTPRLLAVSVFDLERRGFLKTHLPATTGGQLRIGRADELPDCRSLPEFERELLEELKTPVEVPKLRTDRRLLRLAEAHGESLREPLEEDLLLMPAGCRAAAREFTLPAASCFALLGGYKLFLALDHGRHNVGLLVALGFFGVNAILMLGRPSRLTRMGKDYLARLKTTFDDWPAVATRPEAVKSPAAVMAVAVLGIPALVGTELENTWKPLMPRPETTGCGCAACGGAGGCSGGGGCGGGCGGCGGCGG</sequence>
<feature type="transmembrane region" description="Helical" evidence="1">
    <location>
        <begin position="194"/>
        <end position="213"/>
    </location>
</feature>
<dbReference type="AlphaFoldDB" id="A0A5B9VV11"/>
<organism evidence="2 3">
    <name type="scientific">Aquisphaera giovannonii</name>
    <dbReference type="NCBI Taxonomy" id="406548"/>
    <lineage>
        <taxon>Bacteria</taxon>
        <taxon>Pseudomonadati</taxon>
        <taxon>Planctomycetota</taxon>
        <taxon>Planctomycetia</taxon>
        <taxon>Isosphaerales</taxon>
        <taxon>Isosphaeraceae</taxon>
        <taxon>Aquisphaera</taxon>
    </lineage>
</organism>
<keyword evidence="1" id="KW-0812">Transmembrane</keyword>
<dbReference type="RefSeq" id="WP_168221550.1">
    <property type="nucleotide sequence ID" value="NZ_CP042997.1"/>
</dbReference>
<dbReference type="Proteomes" id="UP000324233">
    <property type="component" value="Chromosome"/>
</dbReference>